<gene>
    <name evidence="2" type="primary">Dper\GL17062</name>
    <name evidence="2" type="ORF">Dper_GL17062</name>
</gene>
<evidence type="ECO:0000313" key="2">
    <source>
        <dbReference type="EMBL" id="EDW35728.1"/>
    </source>
</evidence>
<feature type="compositionally biased region" description="Basic and acidic residues" evidence="1">
    <location>
        <begin position="49"/>
        <end position="63"/>
    </location>
</feature>
<dbReference type="Proteomes" id="UP000008744">
    <property type="component" value="Unassembled WGS sequence"/>
</dbReference>
<organism evidence="3">
    <name type="scientific">Drosophila persimilis</name>
    <name type="common">Fruit fly</name>
    <dbReference type="NCBI Taxonomy" id="7234"/>
    <lineage>
        <taxon>Eukaryota</taxon>
        <taxon>Metazoa</taxon>
        <taxon>Ecdysozoa</taxon>
        <taxon>Arthropoda</taxon>
        <taxon>Hexapoda</taxon>
        <taxon>Insecta</taxon>
        <taxon>Pterygota</taxon>
        <taxon>Neoptera</taxon>
        <taxon>Endopterygota</taxon>
        <taxon>Diptera</taxon>
        <taxon>Brachycera</taxon>
        <taxon>Muscomorpha</taxon>
        <taxon>Ephydroidea</taxon>
        <taxon>Drosophilidae</taxon>
        <taxon>Drosophila</taxon>
        <taxon>Sophophora</taxon>
    </lineage>
</organism>
<dbReference type="EMBL" id="CH479183">
    <property type="protein sequence ID" value="EDW35728.1"/>
    <property type="molecule type" value="Genomic_DNA"/>
</dbReference>
<dbReference type="PhylomeDB" id="B4GGV8"/>
<reference evidence="2 3" key="1">
    <citation type="journal article" date="2007" name="Nature">
        <title>Evolution of genes and genomes on the Drosophila phylogeny.</title>
        <authorList>
            <consortium name="Drosophila 12 Genomes Consortium"/>
            <person name="Clark A.G."/>
            <person name="Eisen M.B."/>
            <person name="Smith D.R."/>
            <person name="Bergman C.M."/>
            <person name="Oliver B."/>
            <person name="Markow T.A."/>
            <person name="Kaufman T.C."/>
            <person name="Kellis M."/>
            <person name="Gelbart W."/>
            <person name="Iyer V.N."/>
            <person name="Pollard D.A."/>
            <person name="Sackton T.B."/>
            <person name="Larracuente A.M."/>
            <person name="Singh N.D."/>
            <person name="Abad J.P."/>
            <person name="Abt D.N."/>
            <person name="Adryan B."/>
            <person name="Aguade M."/>
            <person name="Akashi H."/>
            <person name="Anderson W.W."/>
            <person name="Aquadro C.F."/>
            <person name="Ardell D.H."/>
            <person name="Arguello R."/>
            <person name="Artieri C.G."/>
            <person name="Barbash D.A."/>
            <person name="Barker D."/>
            <person name="Barsanti P."/>
            <person name="Batterham P."/>
            <person name="Batzoglou S."/>
            <person name="Begun D."/>
            <person name="Bhutkar A."/>
            <person name="Blanco E."/>
            <person name="Bosak S.A."/>
            <person name="Bradley R.K."/>
            <person name="Brand A.D."/>
            <person name="Brent M.R."/>
            <person name="Brooks A.N."/>
            <person name="Brown R.H."/>
            <person name="Butlin R.K."/>
            <person name="Caggese C."/>
            <person name="Calvi B.R."/>
            <person name="Bernardo de Carvalho A."/>
            <person name="Caspi A."/>
            <person name="Castrezana S."/>
            <person name="Celniker S.E."/>
            <person name="Chang J.L."/>
            <person name="Chapple C."/>
            <person name="Chatterji S."/>
            <person name="Chinwalla A."/>
            <person name="Civetta A."/>
            <person name="Clifton S.W."/>
            <person name="Comeron J.M."/>
            <person name="Costello J.C."/>
            <person name="Coyne J.A."/>
            <person name="Daub J."/>
            <person name="David R.G."/>
            <person name="Delcher A.L."/>
            <person name="Delehaunty K."/>
            <person name="Do C.B."/>
            <person name="Ebling H."/>
            <person name="Edwards K."/>
            <person name="Eickbush T."/>
            <person name="Evans J.D."/>
            <person name="Filipski A."/>
            <person name="Findeiss S."/>
            <person name="Freyhult E."/>
            <person name="Fulton L."/>
            <person name="Fulton R."/>
            <person name="Garcia A.C."/>
            <person name="Gardiner A."/>
            <person name="Garfield D.A."/>
            <person name="Garvin B.E."/>
            <person name="Gibson G."/>
            <person name="Gilbert D."/>
            <person name="Gnerre S."/>
            <person name="Godfrey J."/>
            <person name="Good R."/>
            <person name="Gotea V."/>
            <person name="Gravely B."/>
            <person name="Greenberg A.J."/>
            <person name="Griffiths-Jones S."/>
            <person name="Gross S."/>
            <person name="Guigo R."/>
            <person name="Gustafson E.A."/>
            <person name="Haerty W."/>
            <person name="Hahn M.W."/>
            <person name="Halligan D.L."/>
            <person name="Halpern A.L."/>
            <person name="Halter G.M."/>
            <person name="Han M.V."/>
            <person name="Heger A."/>
            <person name="Hillier L."/>
            <person name="Hinrichs A.S."/>
            <person name="Holmes I."/>
            <person name="Hoskins R.A."/>
            <person name="Hubisz M.J."/>
            <person name="Hultmark D."/>
            <person name="Huntley M.A."/>
            <person name="Jaffe D.B."/>
            <person name="Jagadeeshan S."/>
            <person name="Jeck W.R."/>
            <person name="Johnson J."/>
            <person name="Jones C.D."/>
            <person name="Jordan W.C."/>
            <person name="Karpen G.H."/>
            <person name="Kataoka E."/>
            <person name="Keightley P.D."/>
            <person name="Kheradpour P."/>
            <person name="Kirkness E.F."/>
            <person name="Koerich L.B."/>
            <person name="Kristiansen K."/>
            <person name="Kudrna D."/>
            <person name="Kulathinal R.J."/>
            <person name="Kumar S."/>
            <person name="Kwok R."/>
            <person name="Lander E."/>
            <person name="Langley C.H."/>
            <person name="Lapoint R."/>
            <person name="Lazzaro B.P."/>
            <person name="Lee S.J."/>
            <person name="Levesque L."/>
            <person name="Li R."/>
            <person name="Lin C.F."/>
            <person name="Lin M.F."/>
            <person name="Lindblad-Toh K."/>
            <person name="Llopart A."/>
            <person name="Long M."/>
            <person name="Low L."/>
            <person name="Lozovsky E."/>
            <person name="Lu J."/>
            <person name="Luo M."/>
            <person name="Machado C.A."/>
            <person name="Makalowski W."/>
            <person name="Marzo M."/>
            <person name="Matsuda M."/>
            <person name="Matzkin L."/>
            <person name="McAllister B."/>
            <person name="McBride C.S."/>
            <person name="McKernan B."/>
            <person name="McKernan K."/>
            <person name="Mendez-Lago M."/>
            <person name="Minx P."/>
            <person name="Mollenhauer M.U."/>
            <person name="Montooth K."/>
            <person name="Mount S.M."/>
            <person name="Mu X."/>
            <person name="Myers E."/>
            <person name="Negre B."/>
            <person name="Newfeld S."/>
            <person name="Nielsen R."/>
            <person name="Noor M.A."/>
            <person name="O'Grady P."/>
            <person name="Pachter L."/>
            <person name="Papaceit M."/>
            <person name="Parisi M.J."/>
            <person name="Parisi M."/>
            <person name="Parts L."/>
            <person name="Pedersen J.S."/>
            <person name="Pesole G."/>
            <person name="Phillippy A.M."/>
            <person name="Ponting C.P."/>
            <person name="Pop M."/>
            <person name="Porcelli D."/>
            <person name="Powell J.R."/>
            <person name="Prohaska S."/>
            <person name="Pruitt K."/>
            <person name="Puig M."/>
            <person name="Quesneville H."/>
            <person name="Ram K.R."/>
            <person name="Rand D."/>
            <person name="Rasmussen M.D."/>
            <person name="Reed L.K."/>
            <person name="Reenan R."/>
            <person name="Reily A."/>
            <person name="Remington K.A."/>
            <person name="Rieger T.T."/>
            <person name="Ritchie M.G."/>
            <person name="Robin C."/>
            <person name="Rogers Y.H."/>
            <person name="Rohde C."/>
            <person name="Rozas J."/>
            <person name="Rubenfield M.J."/>
            <person name="Ruiz A."/>
            <person name="Russo S."/>
            <person name="Salzberg S.L."/>
            <person name="Sanchez-Gracia A."/>
            <person name="Saranga D.J."/>
            <person name="Sato H."/>
            <person name="Schaeffer S.W."/>
            <person name="Schatz M.C."/>
            <person name="Schlenke T."/>
            <person name="Schwartz R."/>
            <person name="Segarra C."/>
            <person name="Singh R.S."/>
            <person name="Sirot L."/>
            <person name="Sirota M."/>
            <person name="Sisneros N.B."/>
            <person name="Smith C.D."/>
            <person name="Smith T.F."/>
            <person name="Spieth J."/>
            <person name="Stage D.E."/>
            <person name="Stark A."/>
            <person name="Stephan W."/>
            <person name="Strausberg R.L."/>
            <person name="Strempel S."/>
            <person name="Sturgill D."/>
            <person name="Sutton G."/>
            <person name="Sutton G.G."/>
            <person name="Tao W."/>
            <person name="Teichmann S."/>
            <person name="Tobari Y.N."/>
            <person name="Tomimura Y."/>
            <person name="Tsolas J.M."/>
            <person name="Valente V.L."/>
            <person name="Venter E."/>
            <person name="Venter J.C."/>
            <person name="Vicario S."/>
            <person name="Vieira F.G."/>
            <person name="Vilella A.J."/>
            <person name="Villasante A."/>
            <person name="Walenz B."/>
            <person name="Wang J."/>
            <person name="Wasserman M."/>
            <person name="Watts T."/>
            <person name="Wilson D."/>
            <person name="Wilson R.K."/>
            <person name="Wing R.A."/>
            <person name="Wolfner M.F."/>
            <person name="Wong A."/>
            <person name="Wong G.K."/>
            <person name="Wu C.I."/>
            <person name="Wu G."/>
            <person name="Yamamoto D."/>
            <person name="Yang H.P."/>
            <person name="Yang S.P."/>
            <person name="Yorke J.A."/>
            <person name="Yoshida K."/>
            <person name="Zdobnov E."/>
            <person name="Zhang P."/>
            <person name="Zhang Y."/>
            <person name="Zimin A.V."/>
            <person name="Baldwin J."/>
            <person name="Abdouelleil A."/>
            <person name="Abdulkadir J."/>
            <person name="Abebe A."/>
            <person name="Abera B."/>
            <person name="Abreu J."/>
            <person name="Acer S.C."/>
            <person name="Aftuck L."/>
            <person name="Alexander A."/>
            <person name="An P."/>
            <person name="Anderson E."/>
            <person name="Anderson S."/>
            <person name="Arachi H."/>
            <person name="Azer M."/>
            <person name="Bachantsang P."/>
            <person name="Barry A."/>
            <person name="Bayul T."/>
            <person name="Berlin A."/>
            <person name="Bessette D."/>
            <person name="Bloom T."/>
            <person name="Blye J."/>
            <person name="Boguslavskiy L."/>
            <person name="Bonnet C."/>
            <person name="Boukhgalter B."/>
            <person name="Bourzgui I."/>
            <person name="Brown A."/>
            <person name="Cahill P."/>
            <person name="Channer S."/>
            <person name="Cheshatsang Y."/>
            <person name="Chuda L."/>
            <person name="Citroen M."/>
            <person name="Collymore A."/>
            <person name="Cooke P."/>
            <person name="Costello M."/>
            <person name="D'Aco K."/>
            <person name="Daza R."/>
            <person name="De Haan G."/>
            <person name="DeGray S."/>
            <person name="DeMaso C."/>
            <person name="Dhargay N."/>
            <person name="Dooley K."/>
            <person name="Dooley E."/>
            <person name="Doricent M."/>
            <person name="Dorje P."/>
            <person name="Dorjee K."/>
            <person name="Dupes A."/>
            <person name="Elong R."/>
            <person name="Falk J."/>
            <person name="Farina A."/>
            <person name="Faro S."/>
            <person name="Ferguson D."/>
            <person name="Fisher S."/>
            <person name="Foley C.D."/>
            <person name="Franke A."/>
            <person name="Friedrich D."/>
            <person name="Gadbois L."/>
            <person name="Gearin G."/>
            <person name="Gearin C.R."/>
            <person name="Giannoukos G."/>
            <person name="Goode T."/>
            <person name="Graham J."/>
            <person name="Grandbois E."/>
            <person name="Grewal S."/>
            <person name="Gyaltsen K."/>
            <person name="Hafez N."/>
            <person name="Hagos B."/>
            <person name="Hall J."/>
            <person name="Henson C."/>
            <person name="Hollinger A."/>
            <person name="Honan T."/>
            <person name="Huard M.D."/>
            <person name="Hughes L."/>
            <person name="Hurhula B."/>
            <person name="Husby M.E."/>
            <person name="Kamat A."/>
            <person name="Kanga B."/>
            <person name="Kashin S."/>
            <person name="Khazanovich D."/>
            <person name="Kisner P."/>
            <person name="Lance K."/>
            <person name="Lara M."/>
            <person name="Lee W."/>
            <person name="Lennon N."/>
            <person name="Letendre F."/>
            <person name="LeVine R."/>
            <person name="Lipovsky A."/>
            <person name="Liu X."/>
            <person name="Liu J."/>
            <person name="Liu S."/>
            <person name="Lokyitsang T."/>
            <person name="Lokyitsang Y."/>
            <person name="Lubonja R."/>
            <person name="Lui A."/>
            <person name="MacDonald P."/>
            <person name="Magnisalis V."/>
            <person name="Maru K."/>
            <person name="Matthews C."/>
            <person name="McCusker W."/>
            <person name="McDonough S."/>
            <person name="Mehta T."/>
            <person name="Meldrim J."/>
            <person name="Meneus L."/>
            <person name="Mihai O."/>
            <person name="Mihalev A."/>
            <person name="Mihova T."/>
            <person name="Mittelman R."/>
            <person name="Mlenga V."/>
            <person name="Montmayeur A."/>
            <person name="Mulrain L."/>
            <person name="Navidi A."/>
            <person name="Naylor J."/>
            <person name="Negash T."/>
            <person name="Nguyen T."/>
            <person name="Nguyen N."/>
            <person name="Nicol R."/>
            <person name="Norbu C."/>
            <person name="Norbu N."/>
            <person name="Novod N."/>
            <person name="O'Neill B."/>
            <person name="Osman S."/>
            <person name="Markiewicz E."/>
            <person name="Oyono O.L."/>
            <person name="Patti C."/>
            <person name="Phunkhang P."/>
            <person name="Pierre F."/>
            <person name="Priest M."/>
            <person name="Raghuraman S."/>
            <person name="Rege F."/>
            <person name="Reyes R."/>
            <person name="Rise C."/>
            <person name="Rogov P."/>
            <person name="Ross K."/>
            <person name="Ryan E."/>
            <person name="Settipalli S."/>
            <person name="Shea T."/>
            <person name="Sherpa N."/>
            <person name="Shi L."/>
            <person name="Shih D."/>
            <person name="Sparrow T."/>
            <person name="Spaulding J."/>
            <person name="Stalker J."/>
            <person name="Stange-Thomann N."/>
            <person name="Stavropoulos S."/>
            <person name="Stone C."/>
            <person name="Strader C."/>
            <person name="Tesfaye S."/>
            <person name="Thomson T."/>
            <person name="Thoulutsang Y."/>
            <person name="Thoulutsang D."/>
            <person name="Topham K."/>
            <person name="Topping I."/>
            <person name="Tsamla T."/>
            <person name="Vassiliev H."/>
            <person name="Vo A."/>
            <person name="Wangchuk T."/>
            <person name="Wangdi T."/>
            <person name="Weiand M."/>
            <person name="Wilkinson J."/>
            <person name="Wilson A."/>
            <person name="Yadav S."/>
            <person name="Young G."/>
            <person name="Yu Q."/>
            <person name="Zembek L."/>
            <person name="Zhong D."/>
            <person name="Zimmer A."/>
            <person name="Zwirko Z."/>
            <person name="Jaffe D.B."/>
            <person name="Alvarez P."/>
            <person name="Brockman W."/>
            <person name="Butler J."/>
            <person name="Chin C."/>
            <person name="Gnerre S."/>
            <person name="Grabherr M."/>
            <person name="Kleber M."/>
            <person name="Mauceli E."/>
            <person name="MacCallum I."/>
        </authorList>
    </citation>
    <scope>NUCLEOTIDE SEQUENCE [LARGE SCALE GENOMIC DNA]</scope>
    <source>
        <strain evidence="3">MSH-3 / Tucson 14011-0111.49</strain>
    </source>
</reference>
<evidence type="ECO:0000256" key="1">
    <source>
        <dbReference type="SAM" id="MobiDB-lite"/>
    </source>
</evidence>
<dbReference type="SMR" id="B4GGV8"/>
<dbReference type="OrthoDB" id="7831604at2759"/>
<dbReference type="KEGG" id="dpe:6593076"/>
<keyword evidence="3" id="KW-1185">Reference proteome</keyword>
<accession>B4GGV8</accession>
<evidence type="ECO:0000313" key="3">
    <source>
        <dbReference type="Proteomes" id="UP000008744"/>
    </source>
</evidence>
<dbReference type="AlphaFoldDB" id="B4GGV8"/>
<sequence>MPNVVDENGQPLATIVEIADELERTHLTRSQQVLQSLEHIREPEDEMGQTERRSLSRRYDSGV</sequence>
<dbReference type="OMA" id="MEEYNHP"/>
<feature type="region of interest" description="Disordered" evidence="1">
    <location>
        <begin position="36"/>
        <end position="63"/>
    </location>
</feature>
<proteinExistence type="predicted"/>
<dbReference type="HOGENOM" id="CLU_2906369_0_0_1"/>
<protein>
    <submittedName>
        <fullName evidence="2">GL17062</fullName>
    </submittedName>
</protein>
<name>B4GGV8_DROPE</name>